<accession>A0ABZ0TUV3</accession>
<dbReference type="EMBL" id="CP139558">
    <property type="protein sequence ID" value="WPU96714.1"/>
    <property type="molecule type" value="Genomic_DNA"/>
</dbReference>
<keyword evidence="4" id="KW-1185">Reference proteome</keyword>
<evidence type="ECO:0000259" key="2">
    <source>
        <dbReference type="Pfam" id="PF10988"/>
    </source>
</evidence>
<feature type="domain" description="Putative auto-transporter adhesin head GIN" evidence="2">
    <location>
        <begin position="43"/>
        <end position="183"/>
    </location>
</feature>
<proteinExistence type="predicted"/>
<feature type="chain" id="PRO_5045938091" evidence="1">
    <location>
        <begin position="25"/>
        <end position="199"/>
    </location>
</feature>
<evidence type="ECO:0000313" key="4">
    <source>
        <dbReference type="Proteomes" id="UP001324380"/>
    </source>
</evidence>
<dbReference type="Pfam" id="PF10988">
    <property type="entry name" value="DUF2807"/>
    <property type="match status" value="1"/>
</dbReference>
<feature type="signal peptide" evidence="1">
    <location>
        <begin position="1"/>
        <end position="24"/>
    </location>
</feature>
<evidence type="ECO:0000256" key="1">
    <source>
        <dbReference type="SAM" id="SignalP"/>
    </source>
</evidence>
<protein>
    <submittedName>
        <fullName evidence="3">DUF2807 domain-containing protein</fullName>
    </submittedName>
</protein>
<reference evidence="3 4" key="1">
    <citation type="submission" date="2023-11" db="EMBL/GenBank/DDBJ databases">
        <title>Analysis of the Genomes of Mucilaginibacter gossypii cycad 4 and M. sabulilitoris SNA2: microbes with the potential for plant growth promotion.</title>
        <authorList>
            <person name="Hirsch A.M."/>
            <person name="Humm E."/>
            <person name="Rubbi M."/>
            <person name="Del Vecchio G."/>
            <person name="Ha S.M."/>
            <person name="Pellegrini M."/>
            <person name="Gunsalus R.P."/>
        </authorList>
    </citation>
    <scope>NUCLEOTIDE SEQUENCE [LARGE SCALE GENOMIC DNA]</scope>
    <source>
        <strain evidence="3 4">SNA2</strain>
    </source>
</reference>
<dbReference type="InterPro" id="IPR021255">
    <property type="entry name" value="DUF2807"/>
</dbReference>
<sequence>MKTNLIAIFTVVVTVLGIANSTQAAVNNNNNAGVVLTDISKINKIEIYGNVKVYVSNGDADQVKVYNRYYSESALVQSRNGVLRISSYKAEKLEVWVTAKELNAITAYDNAEVKSFGNLSAIELDVKLYNNASADLKLDAFSAAVTMNDKTRANLSGNVSEYSLNRSVASSVNRTHLVVDHSTEVTNGIKAKASEYAFL</sequence>
<evidence type="ECO:0000313" key="3">
    <source>
        <dbReference type="EMBL" id="WPU96714.1"/>
    </source>
</evidence>
<dbReference type="RefSeq" id="WP_321565803.1">
    <property type="nucleotide sequence ID" value="NZ_CP139558.1"/>
</dbReference>
<name>A0ABZ0TUV3_9SPHI</name>
<gene>
    <name evidence="3" type="ORF">SNE25_14410</name>
</gene>
<dbReference type="Gene3D" id="2.160.20.120">
    <property type="match status" value="1"/>
</dbReference>
<organism evidence="3 4">
    <name type="scientific">Mucilaginibacter sabulilitoris</name>
    <dbReference type="NCBI Taxonomy" id="1173583"/>
    <lineage>
        <taxon>Bacteria</taxon>
        <taxon>Pseudomonadati</taxon>
        <taxon>Bacteroidota</taxon>
        <taxon>Sphingobacteriia</taxon>
        <taxon>Sphingobacteriales</taxon>
        <taxon>Sphingobacteriaceae</taxon>
        <taxon>Mucilaginibacter</taxon>
    </lineage>
</organism>
<keyword evidence="1" id="KW-0732">Signal</keyword>
<dbReference type="Proteomes" id="UP001324380">
    <property type="component" value="Chromosome"/>
</dbReference>